<keyword evidence="1" id="KW-0812">Transmembrane</keyword>
<organism evidence="2 3">
    <name type="scientific">Haloferula helveola</name>
    <dbReference type="NCBI Taxonomy" id="490095"/>
    <lineage>
        <taxon>Bacteria</taxon>
        <taxon>Pseudomonadati</taxon>
        <taxon>Verrucomicrobiota</taxon>
        <taxon>Verrucomicrobiia</taxon>
        <taxon>Verrucomicrobiales</taxon>
        <taxon>Verrucomicrobiaceae</taxon>
        <taxon>Haloferula</taxon>
    </lineage>
</organism>
<keyword evidence="1" id="KW-1133">Transmembrane helix</keyword>
<keyword evidence="1" id="KW-0472">Membrane</keyword>
<keyword evidence="3" id="KW-1185">Reference proteome</keyword>
<feature type="transmembrane region" description="Helical" evidence="1">
    <location>
        <begin position="34"/>
        <end position="54"/>
    </location>
</feature>
<name>A0ABM7RLW5_9BACT</name>
<evidence type="ECO:0008006" key="4">
    <source>
        <dbReference type="Google" id="ProtNLM"/>
    </source>
</evidence>
<proteinExistence type="predicted"/>
<feature type="transmembrane region" description="Helical" evidence="1">
    <location>
        <begin position="60"/>
        <end position="79"/>
    </location>
</feature>
<dbReference type="Proteomes" id="UP001374893">
    <property type="component" value="Chromosome"/>
</dbReference>
<accession>A0ABM7RLW5</accession>
<evidence type="ECO:0000313" key="3">
    <source>
        <dbReference type="Proteomes" id="UP001374893"/>
    </source>
</evidence>
<dbReference type="EMBL" id="AP024702">
    <property type="protein sequence ID" value="BCX48159.1"/>
    <property type="molecule type" value="Genomic_DNA"/>
</dbReference>
<dbReference type="RefSeq" id="WP_338690771.1">
    <property type="nucleotide sequence ID" value="NZ_AP024702.1"/>
</dbReference>
<protein>
    <recommendedName>
        <fullName evidence="4">TM2 domain-containing protein</fullName>
    </recommendedName>
</protein>
<evidence type="ECO:0000313" key="2">
    <source>
        <dbReference type="EMBL" id="BCX48159.1"/>
    </source>
</evidence>
<evidence type="ECO:0000256" key="1">
    <source>
        <dbReference type="SAM" id="Phobius"/>
    </source>
</evidence>
<gene>
    <name evidence="2" type="ORF">HAHE_20670</name>
</gene>
<sequence length="106" mass="11738">MNELLQAWRSVDRDKIALLLSVIPGAGHLYKHHYVAGFGIMLGATPLMLFAALLLGLATFGMSVIVLPMVYMFAIAAAAHELPDWHGHHHWLHPWRAKIPVDPPVS</sequence>
<reference evidence="2 3" key="1">
    <citation type="submission" date="2021-06" db="EMBL/GenBank/DDBJ databases">
        <title>Complete genome of Haloferula helveola possessing various polysaccharide degrading enzymes.</title>
        <authorList>
            <person name="Takami H."/>
            <person name="Huang C."/>
            <person name="Hamasaki K."/>
        </authorList>
    </citation>
    <scope>NUCLEOTIDE SEQUENCE [LARGE SCALE GENOMIC DNA]</scope>
    <source>
        <strain evidence="2 3">CN-1</strain>
    </source>
</reference>